<evidence type="ECO:0000313" key="2">
    <source>
        <dbReference type="Proteomes" id="UP000003330"/>
    </source>
</evidence>
<evidence type="ECO:0000313" key="1">
    <source>
        <dbReference type="EMBL" id="EHI70377.1"/>
    </source>
</evidence>
<organism evidence="1 2">
    <name type="scientific">Streptococcus ictaluri 707-05</name>
    <dbReference type="NCBI Taxonomy" id="764299"/>
    <lineage>
        <taxon>Bacteria</taxon>
        <taxon>Bacillati</taxon>
        <taxon>Bacillota</taxon>
        <taxon>Bacilli</taxon>
        <taxon>Lactobacillales</taxon>
        <taxon>Streptococcaceae</taxon>
        <taxon>Streptococcus</taxon>
    </lineage>
</organism>
<gene>
    <name evidence="1" type="ORF">STRIC_0300</name>
</gene>
<dbReference type="STRING" id="764299.STRIC_0300"/>
<accession>G5K124</accession>
<dbReference type="SUPFAM" id="SSF55347">
    <property type="entry name" value="Glyceraldehyde-3-phosphate dehydrogenase-like, C-terminal domain"/>
    <property type="match status" value="1"/>
</dbReference>
<keyword evidence="2" id="KW-1185">Reference proteome</keyword>
<proteinExistence type="predicted"/>
<protein>
    <submittedName>
        <fullName evidence="1">Oxidoreductase, Gfo/Idh/MocA family</fullName>
    </submittedName>
</protein>
<comment type="caution">
    <text evidence="1">The sequence shown here is derived from an EMBL/GenBank/DDBJ whole genome shotgun (WGS) entry which is preliminary data.</text>
</comment>
<sequence length="78" mass="8844">MADIFLTTHLKLAHELVIYGTNGHLIIPNFWKTTHARLMKSDGSHQVIEATMASDFEAEAYHISQMILEGRLTSPYDD</sequence>
<reference evidence="1 2" key="1">
    <citation type="journal article" date="2014" name="Int. J. Syst. Evol. Microbiol.">
        <title>Phylogenomics and the dynamic genome evolution of the genus Streptococcus.</title>
        <authorList>
            <consortium name="The Broad Institute Genome Sequencing Platform"/>
            <person name="Richards V.P."/>
            <person name="Palmer S.R."/>
            <person name="Pavinski Bitar P.D."/>
            <person name="Qin X."/>
            <person name="Weinstock G.M."/>
            <person name="Highlander S.K."/>
            <person name="Town C.D."/>
            <person name="Burne R.A."/>
            <person name="Stanhope M.J."/>
        </authorList>
    </citation>
    <scope>NUCLEOTIDE SEQUENCE [LARGE SCALE GENOMIC DNA]</scope>
    <source>
        <strain evidence="1 2">707-05</strain>
    </source>
</reference>
<name>G5K124_9STRE</name>
<dbReference type="Gene3D" id="3.30.360.10">
    <property type="entry name" value="Dihydrodipicolinate Reductase, domain 2"/>
    <property type="match status" value="1"/>
</dbReference>
<dbReference type="EMBL" id="AEUX02000004">
    <property type="protein sequence ID" value="EHI70377.1"/>
    <property type="molecule type" value="Genomic_DNA"/>
</dbReference>
<dbReference type="AlphaFoldDB" id="G5K124"/>
<dbReference type="Proteomes" id="UP000003330">
    <property type="component" value="Unassembled WGS sequence"/>
</dbReference>